<dbReference type="Proteomes" id="UP000008022">
    <property type="component" value="Unassembled WGS sequence"/>
</dbReference>
<dbReference type="OMA" id="HRIMVNT"/>
<dbReference type="eggNOG" id="ENOG502RY48">
    <property type="taxonomic scope" value="Eukaryota"/>
</dbReference>
<dbReference type="Gramene" id="ORUFI05G02330.1">
    <property type="protein sequence ID" value="ORUFI05G02330.1"/>
    <property type="gene ID" value="ORUFI05G02330"/>
</dbReference>
<reference evidence="2" key="2">
    <citation type="submission" date="2015-06" db="UniProtKB">
        <authorList>
            <consortium name="EnsemblPlants"/>
        </authorList>
    </citation>
    <scope>IDENTIFICATION</scope>
</reference>
<reference evidence="3" key="1">
    <citation type="submission" date="2013-06" db="EMBL/GenBank/DDBJ databases">
        <authorList>
            <person name="Zhao Q."/>
        </authorList>
    </citation>
    <scope>NUCLEOTIDE SEQUENCE</scope>
    <source>
        <strain evidence="3">cv. W1943</strain>
    </source>
</reference>
<accession>A0A0E0PH33</accession>
<dbReference type="Pfam" id="PF03140">
    <property type="entry name" value="DUF247"/>
    <property type="match status" value="1"/>
</dbReference>
<evidence type="ECO:0000313" key="2">
    <source>
        <dbReference type="EnsemblPlants" id="ORUFI05G02330.1"/>
    </source>
</evidence>
<keyword evidence="1" id="KW-0472">Membrane</keyword>
<evidence type="ECO:0000256" key="1">
    <source>
        <dbReference type="SAM" id="Phobius"/>
    </source>
</evidence>
<dbReference type="EnsemblPlants" id="ORUFI05G02330.1">
    <property type="protein sequence ID" value="ORUFI05G02330.1"/>
    <property type="gene ID" value="ORUFI05G02330"/>
</dbReference>
<dbReference type="AlphaFoldDB" id="A0A0E0PH33"/>
<dbReference type="STRING" id="4529.A0A0E0PH33"/>
<dbReference type="HOGENOM" id="CLU_020188_6_0_1"/>
<protein>
    <submittedName>
        <fullName evidence="2">Uncharacterized protein</fullName>
    </submittedName>
</protein>
<proteinExistence type="predicted"/>
<sequence>MEEFDGVIARRRAMARRGGGGDGITVHVEQMARGLMQRQEAAASDEQHRIMASSHRVSRVPAHLRDANADAYTPRFVAVGPLHRGDARRLGAGERLKMAYLHSLISRGHSDQARQLAVIEEYIRAVAAREREARAFYSEDVDMYAEEFIMMLVLDGCFIIEHLVNVAIGRDEPSLHATPFAPVQLSVDLILAENQIPFFVLVDLVRITDLPEFASTGHPPPVLIVKLVLYYLAGEKGRDMVGDALPPAEGVSHILHLLHAMIVAARTKWEPPPRIQDGAVLGTAQDGARLLRRLPLLLLVVSVVHGNGGGEGKEEVVRLFRQVGAASGEVELERSYLGGMVVELRERSRHPLFMMWADVKRNYFTVPWAVVAEFVAFVTFVSTIVQMYSSFKQKGG</sequence>
<name>A0A0E0PH33_ORYRU</name>
<organism evidence="2 3">
    <name type="scientific">Oryza rufipogon</name>
    <name type="common">Brownbeard rice</name>
    <name type="synonym">Asian wild rice</name>
    <dbReference type="NCBI Taxonomy" id="4529"/>
    <lineage>
        <taxon>Eukaryota</taxon>
        <taxon>Viridiplantae</taxon>
        <taxon>Streptophyta</taxon>
        <taxon>Embryophyta</taxon>
        <taxon>Tracheophyta</taxon>
        <taxon>Spermatophyta</taxon>
        <taxon>Magnoliopsida</taxon>
        <taxon>Liliopsida</taxon>
        <taxon>Poales</taxon>
        <taxon>Poaceae</taxon>
        <taxon>BOP clade</taxon>
        <taxon>Oryzoideae</taxon>
        <taxon>Oryzeae</taxon>
        <taxon>Oryzinae</taxon>
        <taxon>Oryza</taxon>
    </lineage>
</organism>
<keyword evidence="3" id="KW-1185">Reference proteome</keyword>
<keyword evidence="1" id="KW-0812">Transmembrane</keyword>
<feature type="transmembrane region" description="Helical" evidence="1">
    <location>
        <begin position="368"/>
        <end position="388"/>
    </location>
</feature>
<evidence type="ECO:0000313" key="3">
    <source>
        <dbReference type="Proteomes" id="UP000008022"/>
    </source>
</evidence>
<dbReference type="InterPro" id="IPR004158">
    <property type="entry name" value="DUF247_pln"/>
</dbReference>
<keyword evidence="1" id="KW-1133">Transmembrane helix</keyword>
<dbReference type="PANTHER" id="PTHR31170">
    <property type="entry name" value="BNAC04G53230D PROTEIN"/>
    <property type="match status" value="1"/>
</dbReference>
<dbReference type="PANTHER" id="PTHR31170:SF25">
    <property type="entry name" value="BNAA09G04570D PROTEIN"/>
    <property type="match status" value="1"/>
</dbReference>